<name>A0A919BLV7_STRFL</name>
<evidence type="ECO:0000256" key="2">
    <source>
        <dbReference type="SAM" id="Phobius"/>
    </source>
</evidence>
<dbReference type="RefSeq" id="WP_229915368.1">
    <property type="nucleotide sequence ID" value="NZ_BNBE01000001.1"/>
</dbReference>
<feature type="compositionally biased region" description="Low complexity" evidence="1">
    <location>
        <begin position="1"/>
        <end position="17"/>
    </location>
</feature>
<feature type="transmembrane region" description="Helical" evidence="2">
    <location>
        <begin position="85"/>
        <end position="103"/>
    </location>
</feature>
<comment type="caution">
    <text evidence="3">The sequence shown here is derived from an EMBL/GenBank/DDBJ whole genome shotgun (WGS) entry which is preliminary data.</text>
</comment>
<evidence type="ECO:0000256" key="1">
    <source>
        <dbReference type="SAM" id="MobiDB-lite"/>
    </source>
</evidence>
<keyword evidence="2" id="KW-0812">Transmembrane</keyword>
<organism evidence="3 4">
    <name type="scientific">Streptomyces filamentosus</name>
    <name type="common">Streptomyces roseosporus</name>
    <dbReference type="NCBI Taxonomy" id="67294"/>
    <lineage>
        <taxon>Bacteria</taxon>
        <taxon>Bacillati</taxon>
        <taxon>Actinomycetota</taxon>
        <taxon>Actinomycetes</taxon>
        <taxon>Kitasatosporales</taxon>
        <taxon>Streptomycetaceae</taxon>
        <taxon>Streptomyces</taxon>
    </lineage>
</organism>
<feature type="transmembrane region" description="Helical" evidence="2">
    <location>
        <begin position="109"/>
        <end position="128"/>
    </location>
</feature>
<keyword evidence="2" id="KW-0472">Membrane</keyword>
<protein>
    <submittedName>
        <fullName evidence="3">Uncharacterized protein</fullName>
    </submittedName>
</protein>
<gene>
    <name evidence="3" type="ORF">GCM10017667_33800</name>
</gene>
<feature type="compositionally biased region" description="Low complexity" evidence="1">
    <location>
        <begin position="65"/>
        <end position="80"/>
    </location>
</feature>
<feature type="region of interest" description="Disordered" evidence="1">
    <location>
        <begin position="1"/>
        <end position="80"/>
    </location>
</feature>
<keyword evidence="2" id="KW-1133">Transmembrane helix</keyword>
<keyword evidence="4" id="KW-1185">Reference proteome</keyword>
<evidence type="ECO:0000313" key="4">
    <source>
        <dbReference type="Proteomes" id="UP000632849"/>
    </source>
</evidence>
<proteinExistence type="predicted"/>
<reference evidence="3" key="1">
    <citation type="journal article" date="2014" name="Int. J. Syst. Evol. Microbiol.">
        <title>Complete genome sequence of Corynebacterium casei LMG S-19264T (=DSM 44701T), isolated from a smear-ripened cheese.</title>
        <authorList>
            <consortium name="US DOE Joint Genome Institute (JGI-PGF)"/>
            <person name="Walter F."/>
            <person name="Albersmeier A."/>
            <person name="Kalinowski J."/>
            <person name="Ruckert C."/>
        </authorList>
    </citation>
    <scope>NUCLEOTIDE SEQUENCE</scope>
    <source>
        <strain evidence="3">JCM 4122</strain>
    </source>
</reference>
<sequence length="151" mass="14632">MPAPSTPASAPSPAAPSFVRSGRRARVPGPAASAPGKRLGGRDGEGGGDGRGEGHGEGYGEGPRAEWAPGPGEEARGAADPAGDVVRWAVFCCALVPLVLVAFGTSLGGAGGAALGLASVTAACRLLLRRAERGLRAEGAGGGAAGGRRRG</sequence>
<dbReference type="AlphaFoldDB" id="A0A919BLV7"/>
<feature type="compositionally biased region" description="Basic and acidic residues" evidence="1">
    <location>
        <begin position="40"/>
        <end position="58"/>
    </location>
</feature>
<dbReference type="Proteomes" id="UP000632849">
    <property type="component" value="Unassembled WGS sequence"/>
</dbReference>
<reference evidence="3" key="2">
    <citation type="submission" date="2020-09" db="EMBL/GenBank/DDBJ databases">
        <authorList>
            <person name="Sun Q."/>
            <person name="Ohkuma M."/>
        </authorList>
    </citation>
    <scope>NUCLEOTIDE SEQUENCE</scope>
    <source>
        <strain evidence="3">JCM 4122</strain>
    </source>
</reference>
<dbReference type="EMBL" id="BNBE01000001">
    <property type="protein sequence ID" value="GHF99967.1"/>
    <property type="molecule type" value="Genomic_DNA"/>
</dbReference>
<accession>A0A919BLV7</accession>
<evidence type="ECO:0000313" key="3">
    <source>
        <dbReference type="EMBL" id="GHF99967.1"/>
    </source>
</evidence>